<dbReference type="Proteomes" id="UP000470213">
    <property type="component" value="Unassembled WGS sequence"/>
</dbReference>
<accession>A0A7X5RL58</accession>
<dbReference type="AlphaFoldDB" id="A0A7X5RL58"/>
<protein>
    <submittedName>
        <fullName evidence="2">Uncharacterized protein</fullName>
    </submittedName>
</protein>
<comment type="caution">
    <text evidence="2">The sequence shown here is derived from an EMBL/GenBank/DDBJ whole genome shotgun (WGS) entry which is preliminary data.</text>
</comment>
<reference evidence="2 3" key="1">
    <citation type="submission" date="2020-01" db="EMBL/GenBank/DDBJ databases">
        <authorList>
            <person name="Chen J."/>
            <person name="Zhu S."/>
            <person name="Yang J."/>
        </authorList>
    </citation>
    <scope>NUCLEOTIDE SEQUENCE [LARGE SCALE GENOMIC DNA]</scope>
    <source>
        <strain evidence="2 3">345S023</strain>
    </source>
</reference>
<evidence type="ECO:0000313" key="3">
    <source>
        <dbReference type="Proteomes" id="UP000470213"/>
    </source>
</evidence>
<dbReference type="EMBL" id="JAAAWN010000008">
    <property type="protein sequence ID" value="NDV91125.1"/>
    <property type="molecule type" value="Genomic_DNA"/>
</dbReference>
<evidence type="ECO:0000313" key="2">
    <source>
        <dbReference type="EMBL" id="NDV91125.1"/>
    </source>
</evidence>
<keyword evidence="1" id="KW-0812">Transmembrane</keyword>
<keyword evidence="3" id="KW-1185">Reference proteome</keyword>
<keyword evidence="1" id="KW-0472">Membrane</keyword>
<evidence type="ECO:0000256" key="1">
    <source>
        <dbReference type="SAM" id="Phobius"/>
    </source>
</evidence>
<keyword evidence="1" id="KW-1133">Transmembrane helix</keyword>
<gene>
    <name evidence="2" type="ORF">GTH32_07995</name>
</gene>
<dbReference type="RefSeq" id="WP_163084711.1">
    <property type="nucleotide sequence ID" value="NZ_JAAAWN010000008.1"/>
</dbReference>
<proteinExistence type="predicted"/>
<feature type="transmembrane region" description="Helical" evidence="1">
    <location>
        <begin position="29"/>
        <end position="47"/>
    </location>
</feature>
<organism evidence="2 3">
    <name type="scientific">Alteromonas profundi</name>
    <dbReference type="NCBI Taxonomy" id="2696062"/>
    <lineage>
        <taxon>Bacteria</taxon>
        <taxon>Pseudomonadati</taxon>
        <taxon>Pseudomonadota</taxon>
        <taxon>Gammaproteobacteria</taxon>
        <taxon>Alteromonadales</taxon>
        <taxon>Alteromonadaceae</taxon>
        <taxon>Alteromonas/Salinimonas group</taxon>
        <taxon>Alteromonas</taxon>
    </lineage>
</organism>
<sequence length="65" mass="7254">MLGLIVLSVLSSIFFYVEAVKWGMNAKCWGAAALVLGPLLYPMFSIARHVQWRRSVGFNNLLIIA</sequence>
<name>A0A7X5RL58_9ALTE</name>